<dbReference type="AlphaFoldDB" id="A0A9P8VTF7"/>
<dbReference type="InterPro" id="IPR008928">
    <property type="entry name" value="6-hairpin_glycosidase_sf"/>
</dbReference>
<evidence type="ECO:0000259" key="1">
    <source>
        <dbReference type="Pfam" id="PF17389"/>
    </source>
</evidence>
<keyword evidence="2" id="KW-0378">Hydrolase</keyword>
<sequence>MAAETFDRSWMWHPLFREDSTSTAGRFVHFRKNVFVDEQPPKSLRIQITADTRYKLYINSQLIAYGPVKGDANLWFYDEVDISQHLRTGDNRVAVHVLRLFHGSQYGTSFPRLGSGGVRIRTVVHDAIWSPQIQSSTLWETAIDPFTMLPVDQAEDDFLHVYEKESERGPGGATSLEWASASLLRYQSSTGVTAPWKLSPRLIPAMSSEKIQFTEIHNLESSVSADTWRAALVQPGVDTVNVHLPAGTSHQLDLAAPHHTTAFIRFRFNRPETGGGSLSVTYSESYEDTPKLIPYLRRKGDRYDTSKPLIGPRDTYVFRGQNAKLDLGYYENEDATEIIMPFHWRAFRFIRLSIQVGSSDLTFAGLDIDMVRYPLNVLSSFKTTSEDKAAERLYQTSIRTLQNCMHDGYEDCPFYEQLQYAMDTRSSALFTYYLSADDRLARQAIIQLHSSFQPRIGLTASRTPSSQLQVIPHFSLYWVSMLCDHFTFYGDRDFIRPFLPVLDAVLDYFHSRINRKFDLVSLPNTEGVWNFHDWTELWQPYGVPPSVIKSGISTYTNNLYAYTLKMASQLQLACGSRPALAEEYVLRASRIVDAVNQHCFDGRFFTDSLAATSNPELDRSQHSQIWAVLSGAISGVDAQKLLRCSSDCLVKVSISMSLYTLRALSIAGGSLYDDLFHDFWQPWHKQLALGLTTWEEDDVSHRSDCHAWGSAPIHEFLAEVAGVRPAKPGWEEMEFSPRVRLYPSLDATVPFPVEGKIALAKIAWAEASGGETRVSLSIVGLSTSIPVHVKLPGQSVVVVDSSEHMSFTCKHS</sequence>
<dbReference type="PANTHER" id="PTHR34987:SF2">
    <property type="entry name" value="B, PUTATIVE (AFU_ORTHOLOGUE AFUA_7G05040)-RELATED"/>
    <property type="match status" value="1"/>
</dbReference>
<dbReference type="Gene3D" id="1.50.10.10">
    <property type="match status" value="1"/>
</dbReference>
<dbReference type="Pfam" id="PF17389">
    <property type="entry name" value="Bac_rhamnosid6H"/>
    <property type="match status" value="1"/>
</dbReference>
<dbReference type="Gene3D" id="2.60.120.260">
    <property type="entry name" value="Galactose-binding domain-like"/>
    <property type="match status" value="1"/>
</dbReference>
<accession>A0A9P8VTF7</accession>
<evidence type="ECO:0000313" key="3">
    <source>
        <dbReference type="Proteomes" id="UP000777438"/>
    </source>
</evidence>
<gene>
    <name evidence="2" type="ORF">B0T10DRAFT_591006</name>
</gene>
<dbReference type="InterPro" id="IPR008979">
    <property type="entry name" value="Galactose-bd-like_sf"/>
</dbReference>
<dbReference type="EMBL" id="JAGPYM010000054">
    <property type="protein sequence ID" value="KAH6871487.1"/>
    <property type="molecule type" value="Genomic_DNA"/>
</dbReference>
<dbReference type="Gene3D" id="2.60.420.10">
    <property type="entry name" value="Maltose phosphorylase, domain 3"/>
    <property type="match status" value="1"/>
</dbReference>
<evidence type="ECO:0000313" key="2">
    <source>
        <dbReference type="EMBL" id="KAH6871487.1"/>
    </source>
</evidence>
<proteinExistence type="predicted"/>
<dbReference type="InterPro" id="IPR012341">
    <property type="entry name" value="6hp_glycosidase-like_sf"/>
</dbReference>
<dbReference type="GO" id="GO:0005975">
    <property type="term" value="P:carbohydrate metabolic process"/>
    <property type="evidence" value="ECO:0007669"/>
    <property type="project" value="InterPro"/>
</dbReference>
<dbReference type="OrthoDB" id="6503935at2759"/>
<dbReference type="Proteomes" id="UP000777438">
    <property type="component" value="Unassembled WGS sequence"/>
</dbReference>
<keyword evidence="3" id="KW-1185">Reference proteome</keyword>
<organism evidence="2 3">
    <name type="scientific">Thelonectria olida</name>
    <dbReference type="NCBI Taxonomy" id="1576542"/>
    <lineage>
        <taxon>Eukaryota</taxon>
        <taxon>Fungi</taxon>
        <taxon>Dikarya</taxon>
        <taxon>Ascomycota</taxon>
        <taxon>Pezizomycotina</taxon>
        <taxon>Sordariomycetes</taxon>
        <taxon>Hypocreomycetidae</taxon>
        <taxon>Hypocreales</taxon>
        <taxon>Nectriaceae</taxon>
        <taxon>Thelonectria</taxon>
    </lineage>
</organism>
<protein>
    <submittedName>
        <fullName evidence="2">Six-hairpin glycosidase-like protein</fullName>
    </submittedName>
</protein>
<dbReference type="SUPFAM" id="SSF48208">
    <property type="entry name" value="Six-hairpin glycosidases"/>
    <property type="match status" value="1"/>
</dbReference>
<reference evidence="2 3" key="1">
    <citation type="journal article" date="2021" name="Nat. Commun.">
        <title>Genetic determinants of endophytism in the Arabidopsis root mycobiome.</title>
        <authorList>
            <person name="Mesny F."/>
            <person name="Miyauchi S."/>
            <person name="Thiergart T."/>
            <person name="Pickel B."/>
            <person name="Atanasova L."/>
            <person name="Karlsson M."/>
            <person name="Huettel B."/>
            <person name="Barry K.W."/>
            <person name="Haridas S."/>
            <person name="Chen C."/>
            <person name="Bauer D."/>
            <person name="Andreopoulos W."/>
            <person name="Pangilinan J."/>
            <person name="LaButti K."/>
            <person name="Riley R."/>
            <person name="Lipzen A."/>
            <person name="Clum A."/>
            <person name="Drula E."/>
            <person name="Henrissat B."/>
            <person name="Kohler A."/>
            <person name="Grigoriev I.V."/>
            <person name="Martin F.M."/>
            <person name="Hacquard S."/>
        </authorList>
    </citation>
    <scope>NUCLEOTIDE SEQUENCE [LARGE SCALE GENOMIC DNA]</scope>
    <source>
        <strain evidence="2 3">MPI-CAGE-CH-0241</strain>
    </source>
</reference>
<dbReference type="PANTHER" id="PTHR34987">
    <property type="entry name" value="C, PUTATIVE (AFU_ORTHOLOGUE AFUA_3G02880)-RELATED"/>
    <property type="match status" value="1"/>
</dbReference>
<dbReference type="SUPFAM" id="SSF49785">
    <property type="entry name" value="Galactose-binding domain-like"/>
    <property type="match status" value="1"/>
</dbReference>
<dbReference type="InterPro" id="IPR035396">
    <property type="entry name" value="Bac_rhamnosid6H"/>
</dbReference>
<name>A0A9P8VTF7_9HYPO</name>
<feature type="domain" description="Alpha-L-rhamnosidase six-hairpin glycosidase" evidence="1">
    <location>
        <begin position="384"/>
        <end position="601"/>
    </location>
</feature>
<comment type="caution">
    <text evidence="2">The sequence shown here is derived from an EMBL/GenBank/DDBJ whole genome shotgun (WGS) entry which is preliminary data.</text>
</comment>
<dbReference type="GO" id="GO:0016798">
    <property type="term" value="F:hydrolase activity, acting on glycosyl bonds"/>
    <property type="evidence" value="ECO:0007669"/>
    <property type="project" value="UniProtKB-KW"/>
</dbReference>
<keyword evidence="2" id="KW-0326">Glycosidase</keyword>